<proteinExistence type="predicted"/>
<dbReference type="AlphaFoldDB" id="A0A0F9BRK3"/>
<feature type="non-terminal residue" evidence="2">
    <location>
        <position position="1"/>
    </location>
</feature>
<evidence type="ECO:0000256" key="1">
    <source>
        <dbReference type="SAM" id="MobiDB-lite"/>
    </source>
</evidence>
<protein>
    <submittedName>
        <fullName evidence="2">Uncharacterized protein</fullName>
    </submittedName>
</protein>
<reference evidence="2" key="1">
    <citation type="journal article" date="2015" name="Nature">
        <title>Complex archaea that bridge the gap between prokaryotes and eukaryotes.</title>
        <authorList>
            <person name="Spang A."/>
            <person name="Saw J.H."/>
            <person name="Jorgensen S.L."/>
            <person name="Zaremba-Niedzwiedzka K."/>
            <person name="Martijn J."/>
            <person name="Lind A.E."/>
            <person name="van Eijk R."/>
            <person name="Schleper C."/>
            <person name="Guy L."/>
            <person name="Ettema T.J."/>
        </authorList>
    </citation>
    <scope>NUCLEOTIDE SEQUENCE</scope>
</reference>
<accession>A0A0F9BRK3</accession>
<organism evidence="2">
    <name type="scientific">marine sediment metagenome</name>
    <dbReference type="NCBI Taxonomy" id="412755"/>
    <lineage>
        <taxon>unclassified sequences</taxon>
        <taxon>metagenomes</taxon>
        <taxon>ecological metagenomes</taxon>
    </lineage>
</organism>
<name>A0A0F9BRK3_9ZZZZ</name>
<feature type="compositionally biased region" description="Gly residues" evidence="1">
    <location>
        <begin position="84"/>
        <end position="100"/>
    </location>
</feature>
<gene>
    <name evidence="2" type="ORF">LCGC14_2757720</name>
</gene>
<comment type="caution">
    <text evidence="2">The sequence shown here is derived from an EMBL/GenBank/DDBJ whole genome shotgun (WGS) entry which is preliminary data.</text>
</comment>
<dbReference type="EMBL" id="LAZR01050601">
    <property type="protein sequence ID" value="KKK86991.1"/>
    <property type="molecule type" value="Genomic_DNA"/>
</dbReference>
<feature type="region of interest" description="Disordered" evidence="1">
    <location>
        <begin position="84"/>
        <end position="105"/>
    </location>
</feature>
<evidence type="ECO:0000313" key="2">
    <source>
        <dbReference type="EMBL" id="KKK86991.1"/>
    </source>
</evidence>
<sequence length="304" mass="30597">SGWPDDIVCSVCGTAIEPTSIPLGNIFNQTFVTNRFGTPASTAKKPGGGIDASCLAACVKHDSWGATPFETIVQECLEACEEQPGGGVKGSGDGNGGVPAGDGEDGLDPCEDISALNVQSEIELDCDEATPTVKLRVCGGDGNYTWTVSGGEGTPEVVTSGGWGQVITVKPPINDPSVAGTAYTARGCCNGTPPGNAQAFAQFGCDEALVSCGRGGPEECPGYPEICSCTTPVDCSGDTGLCSGSVACLRSCAETLSNSPGSGQIEDDRTQGMIDDGCVPCTLAMDGVTITVTDGTGTSVVTII</sequence>